<reference evidence="4 5" key="1">
    <citation type="submission" date="2019-06" db="EMBL/GenBank/DDBJ databases">
        <title>Whole genome sequence for Rhodospirillaceae sp. R148.</title>
        <authorList>
            <person name="Wang G."/>
        </authorList>
    </citation>
    <scope>NUCLEOTIDE SEQUENCE [LARGE SCALE GENOMIC DNA]</scope>
    <source>
        <strain evidence="4 5">R148</strain>
    </source>
</reference>
<comment type="similarity">
    <text evidence="1">Belongs to the iron-sulfur cluster assembly SufBD family.</text>
</comment>
<dbReference type="InterPro" id="IPR045595">
    <property type="entry name" value="SufBD_N"/>
</dbReference>
<dbReference type="OrthoDB" id="9768262at2"/>
<name>A0A545TPA0_9PROT</name>
<dbReference type="EMBL" id="VHSH01000005">
    <property type="protein sequence ID" value="TQV79052.1"/>
    <property type="molecule type" value="Genomic_DNA"/>
</dbReference>
<evidence type="ECO:0000259" key="2">
    <source>
        <dbReference type="Pfam" id="PF01458"/>
    </source>
</evidence>
<dbReference type="NCBIfam" id="TIGR01981">
    <property type="entry name" value="sufD"/>
    <property type="match status" value="1"/>
</dbReference>
<proteinExistence type="inferred from homology"/>
<dbReference type="RefSeq" id="WP_142897275.1">
    <property type="nucleotide sequence ID" value="NZ_ML660056.1"/>
</dbReference>
<dbReference type="Pfam" id="PF01458">
    <property type="entry name" value="SUFBD_core"/>
    <property type="match status" value="1"/>
</dbReference>
<dbReference type="InterPro" id="IPR000825">
    <property type="entry name" value="SUF_FeS_clus_asmbl_SufBD_core"/>
</dbReference>
<dbReference type="Pfam" id="PF19295">
    <property type="entry name" value="SufBD_N"/>
    <property type="match status" value="1"/>
</dbReference>
<sequence length="438" mass="47495">MKQDNAMTTPFVDQYDGLKPALPGHALPWLAALRDRALDSFAETGLPTQRRESWKYTNLRGLKQLELTEQALSPQPISIDRAPSLLPDGSAYRVVFVNGGFRSDLSDLAGLPEGVTLGSVAELAESQPQRVEALLSAHKDTDDQPLVALNTAFMRDGLLLELEAGSKLDKTLEIIHVNSAENGVFAHNARNLISLAAGSEATILEHHIGLNGAAYYINAANDVTLAEGATLRHYRIQAEGENAVHTSTMNGQLAGDSFYDGFTLSIGAALSRNETSMKLTAAGARCHLNGGYLMRDKQHCDTTTVVDHLSPQTSCREVFKGVLDDRSRGVFQGRIVVHPQAQQTDGHQLNKVLLLTDTAEINAKPELEIYADDVKCSHGCSAGEVDHDALFYLRSRGLSEDSAKALLIKAFLAESVSEIGDEALHDVFLDKISDWLAV</sequence>
<evidence type="ECO:0000313" key="5">
    <source>
        <dbReference type="Proteomes" id="UP000315252"/>
    </source>
</evidence>
<comment type="caution">
    <text evidence="4">The sequence shown here is derived from an EMBL/GenBank/DDBJ whole genome shotgun (WGS) entry which is preliminary data.</text>
</comment>
<dbReference type="InterPro" id="IPR055346">
    <property type="entry name" value="Fe-S_cluster_assembly_SufBD"/>
</dbReference>
<gene>
    <name evidence="4" type="primary">sufD</name>
    <name evidence="4" type="ORF">FKG95_15340</name>
</gene>
<dbReference type="GO" id="GO:0016226">
    <property type="term" value="P:iron-sulfur cluster assembly"/>
    <property type="evidence" value="ECO:0007669"/>
    <property type="project" value="InterPro"/>
</dbReference>
<dbReference type="PANTHER" id="PTHR43575:SF1">
    <property type="entry name" value="PROTEIN ABCI7, CHLOROPLASTIC"/>
    <property type="match status" value="1"/>
</dbReference>
<dbReference type="AlphaFoldDB" id="A0A545TPA0"/>
<dbReference type="InterPro" id="IPR037284">
    <property type="entry name" value="SUF_FeS_clus_asmbl_SufBD_sf"/>
</dbReference>
<evidence type="ECO:0000256" key="1">
    <source>
        <dbReference type="ARBA" id="ARBA00043967"/>
    </source>
</evidence>
<accession>A0A545TPA0</accession>
<evidence type="ECO:0000313" key="4">
    <source>
        <dbReference type="EMBL" id="TQV79052.1"/>
    </source>
</evidence>
<feature type="domain" description="SUF system FeS cluster assembly SufBD N-terminal" evidence="3">
    <location>
        <begin position="10"/>
        <end position="174"/>
    </location>
</feature>
<dbReference type="SUPFAM" id="SSF101960">
    <property type="entry name" value="Stabilizer of iron transporter SufD"/>
    <property type="match status" value="1"/>
</dbReference>
<dbReference type="PANTHER" id="PTHR43575">
    <property type="entry name" value="PROTEIN ABCI7, CHLOROPLASTIC"/>
    <property type="match status" value="1"/>
</dbReference>
<evidence type="ECO:0000259" key="3">
    <source>
        <dbReference type="Pfam" id="PF19295"/>
    </source>
</evidence>
<dbReference type="InterPro" id="IPR011542">
    <property type="entry name" value="SUF_FeS_clus_asmbl_SufD"/>
</dbReference>
<organism evidence="4 5">
    <name type="scientific">Denitrobaculum tricleocarpae</name>
    <dbReference type="NCBI Taxonomy" id="2591009"/>
    <lineage>
        <taxon>Bacteria</taxon>
        <taxon>Pseudomonadati</taxon>
        <taxon>Pseudomonadota</taxon>
        <taxon>Alphaproteobacteria</taxon>
        <taxon>Rhodospirillales</taxon>
        <taxon>Rhodospirillaceae</taxon>
        <taxon>Denitrobaculum</taxon>
    </lineage>
</organism>
<dbReference type="Proteomes" id="UP000315252">
    <property type="component" value="Unassembled WGS sequence"/>
</dbReference>
<feature type="domain" description="SUF system FeS cluster assembly SufBD core" evidence="2">
    <location>
        <begin position="182"/>
        <end position="411"/>
    </location>
</feature>
<keyword evidence="5" id="KW-1185">Reference proteome</keyword>
<protein>
    <submittedName>
        <fullName evidence="4">Fe-S cluster assembly protein SufD</fullName>
    </submittedName>
</protein>